<dbReference type="STRING" id="1229780.BN381_10050"/>
<keyword evidence="6 8" id="KW-0139">CF(1)</keyword>
<evidence type="ECO:0000259" key="10">
    <source>
        <dbReference type="Pfam" id="PF00401"/>
    </source>
</evidence>
<dbReference type="GO" id="GO:0005886">
    <property type="term" value="C:plasma membrane"/>
    <property type="evidence" value="ECO:0007669"/>
    <property type="project" value="UniProtKB-SubCell"/>
</dbReference>
<organism evidence="12 13">
    <name type="scientific">Candidatus Neomicrothrix parvicella RN1</name>
    <dbReference type="NCBI Taxonomy" id="1229780"/>
    <lineage>
        <taxon>Bacteria</taxon>
        <taxon>Bacillati</taxon>
        <taxon>Actinomycetota</taxon>
        <taxon>Acidimicrobiia</taxon>
        <taxon>Acidimicrobiales</taxon>
        <taxon>Microthrixaceae</taxon>
        <taxon>Candidatus Neomicrothrix</taxon>
    </lineage>
</organism>
<dbReference type="GO" id="GO:0016787">
    <property type="term" value="F:hydrolase activity"/>
    <property type="evidence" value="ECO:0007669"/>
    <property type="project" value="UniProtKB-KW"/>
</dbReference>
<dbReference type="GO" id="GO:0012505">
    <property type="term" value="C:endomembrane system"/>
    <property type="evidence" value="ECO:0007669"/>
    <property type="project" value="UniProtKB-SubCell"/>
</dbReference>
<dbReference type="RefSeq" id="WP_012222618.1">
    <property type="nucleotide sequence ID" value="NZ_HG422565.1"/>
</dbReference>
<protein>
    <recommendedName>
        <fullName evidence="8">ATP synthase epsilon chain</fullName>
    </recommendedName>
    <alternativeName>
        <fullName evidence="8">ATP synthase F1 sector epsilon subunit</fullName>
    </alternativeName>
    <alternativeName>
        <fullName evidence="8">F-ATPase epsilon subunit</fullName>
    </alternativeName>
</protein>
<evidence type="ECO:0000256" key="6">
    <source>
        <dbReference type="ARBA" id="ARBA00023196"/>
    </source>
</evidence>
<dbReference type="Pfam" id="PF00401">
    <property type="entry name" value="ATP-synt_DE"/>
    <property type="match status" value="1"/>
</dbReference>
<evidence type="ECO:0000256" key="5">
    <source>
        <dbReference type="ARBA" id="ARBA00023136"/>
    </source>
</evidence>
<dbReference type="Gene3D" id="2.60.15.10">
    <property type="entry name" value="F0F1 ATP synthase delta/epsilon subunit, N-terminal"/>
    <property type="match status" value="1"/>
</dbReference>
<keyword evidence="4 8" id="KW-0406">Ion transport</keyword>
<evidence type="ECO:0000256" key="7">
    <source>
        <dbReference type="ARBA" id="ARBA00023310"/>
    </source>
</evidence>
<dbReference type="PANTHER" id="PTHR13822:SF10">
    <property type="entry name" value="ATP SYNTHASE EPSILON CHAIN, CHLOROPLASTIC"/>
    <property type="match status" value="1"/>
</dbReference>
<comment type="caution">
    <text evidence="12">The sequence shown here is derived from an EMBL/GenBank/DDBJ whole genome shotgun (WGS) entry which is preliminary data.</text>
</comment>
<dbReference type="GO" id="GO:0046933">
    <property type="term" value="F:proton-transporting ATP synthase activity, rotational mechanism"/>
    <property type="evidence" value="ECO:0007669"/>
    <property type="project" value="UniProtKB-UniRule"/>
</dbReference>
<evidence type="ECO:0000256" key="2">
    <source>
        <dbReference type="ARBA" id="ARBA00005712"/>
    </source>
</evidence>
<keyword evidence="13" id="KW-1185">Reference proteome</keyword>
<dbReference type="Proteomes" id="UP000018291">
    <property type="component" value="Unassembled WGS sequence"/>
</dbReference>
<gene>
    <name evidence="8 12" type="primary">atpC</name>
    <name evidence="12" type="ORF">BN381_10050</name>
</gene>
<dbReference type="PANTHER" id="PTHR13822">
    <property type="entry name" value="ATP SYNTHASE DELTA/EPSILON CHAIN"/>
    <property type="match status" value="1"/>
</dbReference>
<keyword evidence="5 8" id="KW-0472">Membrane</keyword>
<feature type="domain" description="ATP synthase epsilon subunit C-terminal" evidence="10">
    <location>
        <begin position="91"/>
        <end position="133"/>
    </location>
</feature>
<sequence>MTLQVELVSPEAIVWSGEANMVIARTLEGDAAFMEGHIPMIGALATGVVRVVADGEPERQIAVHSGFVEVTPTGEGNTKVAVLSDMAELAEDIDLKRAQEAKGRAEDVLRTSEDDEQAKGALRRAEVRIAVAEAAKR</sequence>
<dbReference type="EMBL" id="CANL01000001">
    <property type="protein sequence ID" value="CCM61819.1"/>
    <property type="molecule type" value="Genomic_DNA"/>
</dbReference>
<evidence type="ECO:0000256" key="8">
    <source>
        <dbReference type="HAMAP-Rule" id="MF_00530"/>
    </source>
</evidence>
<dbReference type="InterPro" id="IPR020546">
    <property type="entry name" value="ATP_synth_F1_dsu/esu_N"/>
</dbReference>
<dbReference type="CDD" id="cd12152">
    <property type="entry name" value="F1-ATPase_delta"/>
    <property type="match status" value="1"/>
</dbReference>
<comment type="subcellular location">
    <subcellularLocation>
        <location evidence="8">Cell membrane</location>
        <topology evidence="8">Peripheral membrane protein</topology>
    </subcellularLocation>
    <subcellularLocation>
        <location evidence="1">Endomembrane system</location>
        <topology evidence="1">Peripheral membrane protein</topology>
    </subcellularLocation>
</comment>
<evidence type="ECO:0000256" key="1">
    <source>
        <dbReference type="ARBA" id="ARBA00004184"/>
    </source>
</evidence>
<accession>R4YVG2</accession>
<dbReference type="AlphaFoldDB" id="R4YVG2"/>
<dbReference type="eggNOG" id="COG0355">
    <property type="taxonomic scope" value="Bacteria"/>
</dbReference>
<evidence type="ECO:0000256" key="9">
    <source>
        <dbReference type="RuleBase" id="RU003656"/>
    </source>
</evidence>
<name>R4YVG2_9ACTN</name>
<comment type="function">
    <text evidence="8">Produces ATP from ADP in the presence of a proton gradient across the membrane.</text>
</comment>
<dbReference type="GO" id="GO:0045259">
    <property type="term" value="C:proton-transporting ATP synthase complex"/>
    <property type="evidence" value="ECO:0007669"/>
    <property type="project" value="UniProtKB-KW"/>
</dbReference>
<keyword evidence="7 8" id="KW-0066">ATP synthesis</keyword>
<reference evidence="12 13" key="1">
    <citation type="journal article" date="2013" name="ISME J.">
        <title>Metabolic model for the filamentous 'Candidatus Microthrix parvicella' based on genomic and metagenomic analyses.</title>
        <authorList>
            <person name="Jon McIlroy S."/>
            <person name="Kristiansen R."/>
            <person name="Albertsen M."/>
            <person name="Michael Karst S."/>
            <person name="Rossetti S."/>
            <person name="Lund Nielsen J."/>
            <person name="Tandoi V."/>
            <person name="James Seviour R."/>
            <person name="Nielsen P.H."/>
        </authorList>
    </citation>
    <scope>NUCLEOTIDE SEQUENCE [LARGE SCALE GENOMIC DNA]</scope>
    <source>
        <strain evidence="12 13">RN1</strain>
    </source>
</reference>
<comment type="subunit">
    <text evidence="8 9">F-type ATPases have 2 components, CF(1) - the catalytic core - and CF(0) - the membrane proton channel. CF(1) has five subunits: alpha(3), beta(3), gamma(1), delta(1), epsilon(1). CF(0) has three main subunits: a, b and c.</text>
</comment>
<keyword evidence="8" id="KW-0375">Hydrogen ion transport</keyword>
<keyword evidence="8" id="KW-1003">Cell membrane</keyword>
<dbReference type="HAMAP" id="MF_00530">
    <property type="entry name" value="ATP_synth_epsil_bac"/>
    <property type="match status" value="1"/>
</dbReference>
<keyword evidence="12" id="KW-0378">Hydrolase</keyword>
<dbReference type="NCBIfam" id="NF009977">
    <property type="entry name" value="PRK13442.1"/>
    <property type="match status" value="1"/>
</dbReference>
<dbReference type="GO" id="GO:0005524">
    <property type="term" value="F:ATP binding"/>
    <property type="evidence" value="ECO:0007669"/>
    <property type="project" value="UniProtKB-UniRule"/>
</dbReference>
<proteinExistence type="inferred from homology"/>
<comment type="similarity">
    <text evidence="2 8 9">Belongs to the ATPase epsilon chain family.</text>
</comment>
<evidence type="ECO:0000313" key="12">
    <source>
        <dbReference type="EMBL" id="CCM61819.1"/>
    </source>
</evidence>
<dbReference type="Pfam" id="PF02823">
    <property type="entry name" value="ATP-synt_DE_N"/>
    <property type="match status" value="1"/>
</dbReference>
<dbReference type="NCBIfam" id="TIGR01216">
    <property type="entry name" value="ATP_synt_epsi"/>
    <property type="match status" value="1"/>
</dbReference>
<dbReference type="SUPFAM" id="SSF51344">
    <property type="entry name" value="Epsilon subunit of F1F0-ATP synthase N-terminal domain"/>
    <property type="match status" value="1"/>
</dbReference>
<dbReference type="HOGENOM" id="CLU_084338_1_1_11"/>
<evidence type="ECO:0000259" key="11">
    <source>
        <dbReference type="Pfam" id="PF02823"/>
    </source>
</evidence>
<keyword evidence="3 8" id="KW-0813">Transport</keyword>
<evidence type="ECO:0000256" key="3">
    <source>
        <dbReference type="ARBA" id="ARBA00022448"/>
    </source>
</evidence>
<dbReference type="InterPro" id="IPR036771">
    <property type="entry name" value="ATPsynth_dsu/esu_N"/>
</dbReference>
<dbReference type="InterPro" id="IPR020547">
    <property type="entry name" value="ATP_synth_F1_esu_C"/>
</dbReference>
<evidence type="ECO:0000313" key="13">
    <source>
        <dbReference type="Proteomes" id="UP000018291"/>
    </source>
</evidence>
<dbReference type="InterPro" id="IPR001469">
    <property type="entry name" value="ATP_synth_F1_dsu/esu"/>
</dbReference>
<evidence type="ECO:0000256" key="4">
    <source>
        <dbReference type="ARBA" id="ARBA00023065"/>
    </source>
</evidence>
<feature type="domain" description="ATP synthase F1 complex delta/epsilon subunit N-terminal" evidence="11">
    <location>
        <begin position="3"/>
        <end position="73"/>
    </location>
</feature>